<keyword evidence="2" id="KW-0719">Serine esterase</keyword>
<comment type="caution">
    <text evidence="8">The sequence shown here is derived from an EMBL/GenBank/DDBJ whole genome shotgun (WGS) entry which is preliminary data.</text>
</comment>
<proteinExistence type="inferred from homology"/>
<evidence type="ECO:0000256" key="5">
    <source>
        <dbReference type="ARBA" id="ARBA00022801"/>
    </source>
</evidence>
<evidence type="ECO:0000256" key="3">
    <source>
        <dbReference type="ARBA" id="ARBA00022723"/>
    </source>
</evidence>
<reference evidence="8" key="1">
    <citation type="submission" date="2023-01" db="EMBL/GenBank/DDBJ databases">
        <title>Xenophilus mangrovi sp. nov., isolated from soil of Mangrove nature reserve.</title>
        <authorList>
            <person name="Xu S."/>
            <person name="Liu Z."/>
            <person name="Xu Y."/>
        </authorList>
    </citation>
    <scope>NUCLEOTIDE SEQUENCE</scope>
    <source>
        <strain evidence="8">YW8</strain>
    </source>
</reference>
<accession>A0AAE3N964</accession>
<evidence type="ECO:0000313" key="8">
    <source>
        <dbReference type="EMBL" id="MDA7416908.1"/>
    </source>
</evidence>
<evidence type="ECO:0000256" key="7">
    <source>
        <dbReference type="ARBA" id="ARBA00023157"/>
    </source>
</evidence>
<keyword evidence="3" id="KW-0479">Metal-binding</keyword>
<organism evidence="8 9">
    <name type="scientific">Xenophilus arseniciresistens</name>
    <dbReference type="NCBI Taxonomy" id="1283306"/>
    <lineage>
        <taxon>Bacteria</taxon>
        <taxon>Pseudomonadati</taxon>
        <taxon>Pseudomonadota</taxon>
        <taxon>Betaproteobacteria</taxon>
        <taxon>Burkholderiales</taxon>
        <taxon>Comamonadaceae</taxon>
        <taxon>Xenophilus</taxon>
    </lineage>
</organism>
<dbReference type="InterPro" id="IPR029058">
    <property type="entry name" value="AB_hydrolase_fold"/>
</dbReference>
<evidence type="ECO:0000256" key="2">
    <source>
        <dbReference type="ARBA" id="ARBA00022487"/>
    </source>
</evidence>
<evidence type="ECO:0000256" key="4">
    <source>
        <dbReference type="ARBA" id="ARBA00022729"/>
    </source>
</evidence>
<dbReference type="Proteomes" id="UP001212602">
    <property type="component" value="Unassembled WGS sequence"/>
</dbReference>
<dbReference type="Pfam" id="PF07519">
    <property type="entry name" value="Tannase"/>
    <property type="match status" value="1"/>
</dbReference>
<dbReference type="SUPFAM" id="SSF53474">
    <property type="entry name" value="alpha/beta-Hydrolases"/>
    <property type="match status" value="1"/>
</dbReference>
<dbReference type="EMBL" id="JAQIPB010000003">
    <property type="protein sequence ID" value="MDA7416908.1"/>
    <property type="molecule type" value="Genomic_DNA"/>
</dbReference>
<dbReference type="GO" id="GO:0052689">
    <property type="term" value="F:carboxylic ester hydrolase activity"/>
    <property type="evidence" value="ECO:0007669"/>
    <property type="project" value="UniProtKB-KW"/>
</dbReference>
<evidence type="ECO:0000256" key="6">
    <source>
        <dbReference type="ARBA" id="ARBA00022837"/>
    </source>
</evidence>
<sequence length="580" mass="60517">MTTTTMRNRSGRPRPAAACAPTLLALALLAGCGGGGGNPNYALLGLLRPTEPGTPAPAPAPAPSPEARCADMVGQHGLAGTTLKTRYVAAGTRRPGTATTGDFLGGHCVVTGSIDPRTGVDGKPYAIGFELSLPDDWNGRFLYLGGGGNDGTLRDTSLSSSISIGTPSPLGQGYAVVSTNAGHEGTSASFGADPQARIDHAYNAHDKTAQAAKALITWRYGKAAHHAYFSGCSGGGRQGMMFSQRFPDYFDGITAGAPAMRVSSGATIAAMWNNRKFTDIAPVGGDGKPVLSQAFSNTDLNLVADAVLAACDAGDGAVDGLVQNTRACRFDPAVLQCAGTKNDSCISAAQVHALKDVFGGPKDSAGKALYVTQPWDPGIRDAGWRAWTLGTSTTGTPNSRYNVLMVDALVNEFFTPPDPAFNPLAFNFDTDPARMQAFSAVYDTYRDDQLTAFKARGGKLMFIHGMADPIFSADEVVEYYERLAANHGGIAATQGFARTFLVPGMAHCSGGPATDTTDSLQAMVDWVEKGIAPDTLAARASATNAYFPNRTRPLCPYPKFAKYKGSGSIEEAASFSCEAS</sequence>
<dbReference type="PANTHER" id="PTHR33938:SF15">
    <property type="entry name" value="FERULOYL ESTERASE B-RELATED"/>
    <property type="match status" value="1"/>
</dbReference>
<gene>
    <name evidence="8" type="ORF">PGB34_11080</name>
</gene>
<name>A0AAE3N964_9BURK</name>
<comment type="similarity">
    <text evidence="1">Belongs to the tannase family.</text>
</comment>
<keyword evidence="6" id="KW-0106">Calcium</keyword>
<keyword evidence="4" id="KW-0732">Signal</keyword>
<keyword evidence="9" id="KW-1185">Reference proteome</keyword>
<dbReference type="PROSITE" id="PS51257">
    <property type="entry name" value="PROKAR_LIPOPROTEIN"/>
    <property type="match status" value="1"/>
</dbReference>
<evidence type="ECO:0000256" key="1">
    <source>
        <dbReference type="ARBA" id="ARBA00006249"/>
    </source>
</evidence>
<evidence type="ECO:0000313" key="9">
    <source>
        <dbReference type="Proteomes" id="UP001212602"/>
    </source>
</evidence>
<dbReference type="AlphaFoldDB" id="A0AAE3N964"/>
<dbReference type="InterPro" id="IPR011118">
    <property type="entry name" value="Tannase/feruloyl_esterase"/>
</dbReference>
<dbReference type="GO" id="GO:0046872">
    <property type="term" value="F:metal ion binding"/>
    <property type="evidence" value="ECO:0007669"/>
    <property type="project" value="UniProtKB-KW"/>
</dbReference>
<dbReference type="PANTHER" id="PTHR33938">
    <property type="entry name" value="FERULOYL ESTERASE B-RELATED"/>
    <property type="match status" value="1"/>
</dbReference>
<dbReference type="Gene3D" id="3.40.50.1820">
    <property type="entry name" value="alpha/beta hydrolase"/>
    <property type="match status" value="1"/>
</dbReference>
<dbReference type="RefSeq" id="WP_271428129.1">
    <property type="nucleotide sequence ID" value="NZ_JAQIPB010000003.1"/>
</dbReference>
<keyword evidence="5" id="KW-0378">Hydrolase</keyword>
<keyword evidence="7" id="KW-1015">Disulfide bond</keyword>
<protein>
    <submittedName>
        <fullName evidence="8">DUF6351 family protein</fullName>
    </submittedName>
</protein>